<feature type="domain" description="MnmG N-terminal" evidence="11">
    <location>
        <begin position="5"/>
        <end position="366"/>
    </location>
</feature>
<evidence type="ECO:0000313" key="13">
    <source>
        <dbReference type="Proteomes" id="UP000002420"/>
    </source>
</evidence>
<dbReference type="SUPFAM" id="SSF51905">
    <property type="entry name" value="FAD/NAD(P)-binding domain"/>
    <property type="match status" value="1"/>
</dbReference>
<dbReference type="KEGG" id="glo:Glov_3265"/>
<comment type="catalytic activity">
    <reaction evidence="10">
        <text>uridine(54) in tRNA + (6R)-5,10-methylene-5,6,7,8-tetrahydrofolate + NADPH + H(+) = 5-methyluridine(54) in tRNA + (6S)-5,6,7,8-tetrahydrofolate + NADP(+)</text>
        <dbReference type="Rhea" id="RHEA:62372"/>
        <dbReference type="Rhea" id="RHEA-COMP:10167"/>
        <dbReference type="Rhea" id="RHEA-COMP:10193"/>
        <dbReference type="ChEBI" id="CHEBI:15378"/>
        <dbReference type="ChEBI" id="CHEBI:15636"/>
        <dbReference type="ChEBI" id="CHEBI:57453"/>
        <dbReference type="ChEBI" id="CHEBI:57783"/>
        <dbReference type="ChEBI" id="CHEBI:58349"/>
        <dbReference type="ChEBI" id="CHEBI:65315"/>
        <dbReference type="ChEBI" id="CHEBI:74447"/>
        <dbReference type="EC" id="2.1.1.74"/>
    </reaction>
</comment>
<evidence type="ECO:0000256" key="1">
    <source>
        <dbReference type="ARBA" id="ARBA00001974"/>
    </source>
</evidence>
<dbReference type="eggNOG" id="COG1206">
    <property type="taxonomic scope" value="Bacteria"/>
</dbReference>
<comment type="similarity">
    <text evidence="10">Belongs to the MnmG family. TrmFO subfamily.</text>
</comment>
<dbReference type="PANTHER" id="PTHR11806:SF2">
    <property type="entry name" value="METHYLENETETRAHYDROFOLATE--TRNA-(URACIL-5-)-METHYLTRANSFERASE TRMFO"/>
    <property type="match status" value="1"/>
</dbReference>
<accession>B3EAT8</accession>
<evidence type="ECO:0000256" key="10">
    <source>
        <dbReference type="HAMAP-Rule" id="MF_01037"/>
    </source>
</evidence>
<dbReference type="GO" id="GO:0050660">
    <property type="term" value="F:flavin adenine dinucleotide binding"/>
    <property type="evidence" value="ECO:0007669"/>
    <property type="project" value="UniProtKB-UniRule"/>
</dbReference>
<keyword evidence="4 10" id="KW-0285">Flavoprotein</keyword>
<evidence type="ECO:0000256" key="6">
    <source>
        <dbReference type="ARBA" id="ARBA00022694"/>
    </source>
</evidence>
<evidence type="ECO:0000256" key="4">
    <source>
        <dbReference type="ARBA" id="ARBA00022630"/>
    </source>
</evidence>
<dbReference type="AlphaFoldDB" id="B3EAT8"/>
<dbReference type="GO" id="GO:0002098">
    <property type="term" value="P:tRNA wobble uridine modification"/>
    <property type="evidence" value="ECO:0007669"/>
    <property type="project" value="TreeGrafter"/>
</dbReference>
<reference evidence="12 13" key="1">
    <citation type="submission" date="2008-05" db="EMBL/GenBank/DDBJ databases">
        <title>Complete sequence of chromosome of Geobacter lovleyi SZ.</title>
        <authorList>
            <consortium name="US DOE Joint Genome Institute"/>
            <person name="Lucas S."/>
            <person name="Copeland A."/>
            <person name="Lapidus A."/>
            <person name="Glavina del Rio T."/>
            <person name="Dalin E."/>
            <person name="Tice H."/>
            <person name="Bruce D."/>
            <person name="Goodwin L."/>
            <person name="Pitluck S."/>
            <person name="Chertkov O."/>
            <person name="Meincke L."/>
            <person name="Brettin T."/>
            <person name="Detter J.C."/>
            <person name="Han C."/>
            <person name="Tapia R."/>
            <person name="Kuske C.R."/>
            <person name="Schmutz J."/>
            <person name="Larimer F."/>
            <person name="Land M."/>
            <person name="Hauser L."/>
            <person name="Kyrpides N."/>
            <person name="Mikhailova N."/>
            <person name="Sung Y."/>
            <person name="Fletcher K.E."/>
            <person name="Ritalahti K.M."/>
            <person name="Loeffler F.E."/>
            <person name="Richardson P."/>
        </authorList>
    </citation>
    <scope>NUCLEOTIDE SEQUENCE [LARGE SCALE GENOMIC DNA]</scope>
    <source>
        <strain evidence="13">ATCC BAA-1151 / DSM 17278 / SZ</strain>
    </source>
</reference>
<dbReference type="Proteomes" id="UP000002420">
    <property type="component" value="Chromosome"/>
</dbReference>
<comment type="subcellular location">
    <subcellularLocation>
        <location evidence="10">Cytoplasm</location>
    </subcellularLocation>
</comment>
<keyword evidence="2 10" id="KW-0963">Cytoplasm</keyword>
<dbReference type="EC" id="2.1.1.74" evidence="10"/>
<comment type="cofactor">
    <cofactor evidence="1 10">
        <name>FAD</name>
        <dbReference type="ChEBI" id="CHEBI:57692"/>
    </cofactor>
</comment>
<dbReference type="NCBIfam" id="NF003739">
    <property type="entry name" value="PRK05335.1"/>
    <property type="match status" value="1"/>
</dbReference>
<keyword evidence="13" id="KW-1185">Reference proteome</keyword>
<evidence type="ECO:0000256" key="8">
    <source>
        <dbReference type="ARBA" id="ARBA00022857"/>
    </source>
</evidence>
<comment type="catalytic activity">
    <reaction evidence="10">
        <text>uridine(54) in tRNA + (6R)-5,10-methylene-5,6,7,8-tetrahydrofolate + NADH + H(+) = 5-methyluridine(54) in tRNA + (6S)-5,6,7,8-tetrahydrofolate + NAD(+)</text>
        <dbReference type="Rhea" id="RHEA:16873"/>
        <dbReference type="Rhea" id="RHEA-COMP:10167"/>
        <dbReference type="Rhea" id="RHEA-COMP:10193"/>
        <dbReference type="ChEBI" id="CHEBI:15378"/>
        <dbReference type="ChEBI" id="CHEBI:15636"/>
        <dbReference type="ChEBI" id="CHEBI:57453"/>
        <dbReference type="ChEBI" id="CHEBI:57540"/>
        <dbReference type="ChEBI" id="CHEBI:57945"/>
        <dbReference type="ChEBI" id="CHEBI:65315"/>
        <dbReference type="ChEBI" id="CHEBI:74447"/>
        <dbReference type="EC" id="2.1.1.74"/>
    </reaction>
</comment>
<comment type="function">
    <text evidence="10">Catalyzes the folate-dependent formation of 5-methyl-uridine at position 54 (M-5-U54) in all tRNAs.</text>
</comment>
<evidence type="ECO:0000256" key="2">
    <source>
        <dbReference type="ARBA" id="ARBA00022490"/>
    </source>
</evidence>
<gene>
    <name evidence="10" type="primary">trmFO</name>
    <name evidence="12" type="ordered locus">Glov_3265</name>
</gene>
<evidence type="ECO:0000256" key="9">
    <source>
        <dbReference type="ARBA" id="ARBA00023027"/>
    </source>
</evidence>
<dbReference type="PANTHER" id="PTHR11806">
    <property type="entry name" value="GLUCOSE INHIBITED DIVISION PROTEIN A"/>
    <property type="match status" value="1"/>
</dbReference>
<dbReference type="NCBIfam" id="TIGR00137">
    <property type="entry name" value="gid_trmFO"/>
    <property type="match status" value="1"/>
</dbReference>
<dbReference type="InterPro" id="IPR040131">
    <property type="entry name" value="MnmG_N"/>
</dbReference>
<dbReference type="EMBL" id="CP001089">
    <property type="protein sequence ID" value="ACD96971.1"/>
    <property type="molecule type" value="Genomic_DNA"/>
</dbReference>
<dbReference type="HOGENOM" id="CLU_033057_1_0_7"/>
<name>B3EAT8_TRIL1</name>
<keyword evidence="7 10" id="KW-0274">FAD</keyword>
<keyword evidence="3 10" id="KW-0489">Methyltransferase</keyword>
<dbReference type="Pfam" id="PF01134">
    <property type="entry name" value="GIDA"/>
    <property type="match status" value="1"/>
</dbReference>
<keyword evidence="8 10" id="KW-0521">NADP</keyword>
<organism evidence="12 13">
    <name type="scientific">Trichlorobacter lovleyi (strain ATCC BAA-1151 / DSM 17278 / SZ)</name>
    <name type="common">Geobacter lovleyi</name>
    <dbReference type="NCBI Taxonomy" id="398767"/>
    <lineage>
        <taxon>Bacteria</taxon>
        <taxon>Pseudomonadati</taxon>
        <taxon>Thermodesulfobacteriota</taxon>
        <taxon>Desulfuromonadia</taxon>
        <taxon>Geobacterales</taxon>
        <taxon>Geobacteraceae</taxon>
        <taxon>Trichlorobacter</taxon>
    </lineage>
</organism>
<evidence type="ECO:0000259" key="11">
    <source>
        <dbReference type="Pfam" id="PF01134"/>
    </source>
</evidence>
<protein>
    <recommendedName>
        <fullName evidence="10">Methylenetetrahydrofolate--tRNA-(uracil-5-)-methyltransferase TrmFO</fullName>
        <ecNumber evidence="10">2.1.1.74</ecNumber>
    </recommendedName>
    <alternativeName>
        <fullName evidence="10">Folate-dependent tRNA (uracil-5-)-methyltransferase</fullName>
    </alternativeName>
    <alternativeName>
        <fullName evidence="10">Folate-dependent tRNA(M-5-U54)-methyltransferase</fullName>
    </alternativeName>
</protein>
<keyword evidence="5 10" id="KW-0808">Transferase</keyword>
<sequence>MHTLVTIIGAGLAGCEAAWQAAERGLQVRLYEMKPHRYSPAHQCEGLAELVCSNSLRGADLGNAVGLLKEELRRCGSLIMQAADATRVPAGGALAVDRDLFSAWITERISSHPNITLVREELTCLPSEGLVVIASGPLTSDALAEELSRLVGERLYFYDAIAPIVTAESLDLSRIYAASRYGKGDPDDYLNCPMDQEQYAAFIAAVKAAEKVAPREFEKVVHFDGCMPIEEMAARGDETLRFGPMKPVGLPDPATGRDPWAVVQLRSENNEKTLYNLVGFQTKMTWPEQRRVLRMIPGLEQAEFVRLGVMHRNTFINAPALLLPTQQLKSDPRIIFAGQITGVEGYVESAGSGFLAGLTVAALVTHEEPVLPPQETALGALIHHITNAEPKHFQPMNVNYGLFPSLTSRVKKKDRKLLLAERALAVLEDWKGRIETRSNRATE</sequence>
<evidence type="ECO:0000313" key="12">
    <source>
        <dbReference type="EMBL" id="ACD96971.1"/>
    </source>
</evidence>
<dbReference type="InterPro" id="IPR004417">
    <property type="entry name" value="TrmFO"/>
</dbReference>
<feature type="binding site" evidence="10">
    <location>
        <begin position="9"/>
        <end position="14"/>
    </location>
    <ligand>
        <name>FAD</name>
        <dbReference type="ChEBI" id="CHEBI:57692"/>
    </ligand>
</feature>
<proteinExistence type="inferred from homology"/>
<dbReference type="RefSeq" id="WP_012471295.1">
    <property type="nucleotide sequence ID" value="NC_010814.1"/>
</dbReference>
<evidence type="ECO:0000256" key="5">
    <source>
        <dbReference type="ARBA" id="ARBA00022679"/>
    </source>
</evidence>
<dbReference type="HAMAP" id="MF_01037">
    <property type="entry name" value="TrmFO"/>
    <property type="match status" value="1"/>
</dbReference>
<evidence type="ECO:0000256" key="7">
    <source>
        <dbReference type="ARBA" id="ARBA00022827"/>
    </source>
</evidence>
<dbReference type="GO" id="GO:0030488">
    <property type="term" value="P:tRNA methylation"/>
    <property type="evidence" value="ECO:0007669"/>
    <property type="project" value="TreeGrafter"/>
</dbReference>
<dbReference type="OrthoDB" id="9803114at2"/>
<dbReference type="GO" id="GO:0047151">
    <property type="term" value="F:tRNA (uracil(54)-C5)-methyltransferase activity, 5,10-methylenetetrahydrofolate-dependent"/>
    <property type="evidence" value="ECO:0007669"/>
    <property type="project" value="UniProtKB-UniRule"/>
</dbReference>
<dbReference type="STRING" id="398767.Glov_3265"/>
<dbReference type="GO" id="GO:0005829">
    <property type="term" value="C:cytosol"/>
    <property type="evidence" value="ECO:0007669"/>
    <property type="project" value="TreeGrafter"/>
</dbReference>
<keyword evidence="6 10" id="KW-0819">tRNA processing</keyword>
<dbReference type="InterPro" id="IPR036188">
    <property type="entry name" value="FAD/NAD-bd_sf"/>
</dbReference>
<dbReference type="InterPro" id="IPR002218">
    <property type="entry name" value="MnmG-rel"/>
</dbReference>
<dbReference type="Gene3D" id="3.50.50.60">
    <property type="entry name" value="FAD/NAD(P)-binding domain"/>
    <property type="match status" value="2"/>
</dbReference>
<evidence type="ECO:0000256" key="3">
    <source>
        <dbReference type="ARBA" id="ARBA00022603"/>
    </source>
</evidence>
<keyword evidence="9 10" id="KW-0520">NAD</keyword>
<dbReference type="PRINTS" id="PR00411">
    <property type="entry name" value="PNDRDTASEI"/>
</dbReference>